<protein>
    <submittedName>
        <fullName evidence="2">Uncharacterized protein</fullName>
    </submittedName>
</protein>
<accession>A0A7S1UPH0</accession>
<evidence type="ECO:0000256" key="1">
    <source>
        <dbReference type="SAM" id="MobiDB-lite"/>
    </source>
</evidence>
<sequence>MRRLLVGAHAQVLLQDRNGIPDDVIEAMGTACEHLQGDGGLDQIPEQLLERVEEHMTRVSPYRFEGHAYPTPRQIVVAASKMGLPNAHVYNSDWWTAENLTKDLEMVHAIRQYTMPRRDEGAGQRMDQLPDEDTWASGDFEDESEESFSIYDEEENTDDEAFSG</sequence>
<name>A0A7S1UPH0_9STRA</name>
<dbReference type="AlphaFoldDB" id="A0A7S1UPH0"/>
<feature type="compositionally biased region" description="Acidic residues" evidence="1">
    <location>
        <begin position="129"/>
        <end position="164"/>
    </location>
</feature>
<gene>
    <name evidence="2" type="ORF">GOCE00092_LOCUS3366</name>
</gene>
<proteinExistence type="predicted"/>
<organism evidence="2">
    <name type="scientific">Grammatophora oceanica</name>
    <dbReference type="NCBI Taxonomy" id="210454"/>
    <lineage>
        <taxon>Eukaryota</taxon>
        <taxon>Sar</taxon>
        <taxon>Stramenopiles</taxon>
        <taxon>Ochrophyta</taxon>
        <taxon>Bacillariophyta</taxon>
        <taxon>Fragilariophyceae</taxon>
        <taxon>Fragilariophycidae</taxon>
        <taxon>Rhabdonematales</taxon>
        <taxon>Grammatophoraceae</taxon>
        <taxon>Grammatophora</taxon>
    </lineage>
</organism>
<dbReference type="EMBL" id="HBGK01006420">
    <property type="protein sequence ID" value="CAD9274458.1"/>
    <property type="molecule type" value="Transcribed_RNA"/>
</dbReference>
<evidence type="ECO:0000313" key="2">
    <source>
        <dbReference type="EMBL" id="CAD9274458.1"/>
    </source>
</evidence>
<feature type="region of interest" description="Disordered" evidence="1">
    <location>
        <begin position="118"/>
        <end position="164"/>
    </location>
</feature>
<reference evidence="2" key="1">
    <citation type="submission" date="2021-01" db="EMBL/GenBank/DDBJ databases">
        <authorList>
            <person name="Corre E."/>
            <person name="Pelletier E."/>
            <person name="Niang G."/>
            <person name="Scheremetjew M."/>
            <person name="Finn R."/>
            <person name="Kale V."/>
            <person name="Holt S."/>
            <person name="Cochrane G."/>
            <person name="Meng A."/>
            <person name="Brown T."/>
            <person name="Cohen L."/>
        </authorList>
    </citation>
    <scope>NUCLEOTIDE SEQUENCE</scope>
    <source>
        <strain evidence="2">CCMP 410</strain>
    </source>
</reference>